<evidence type="ECO:0000256" key="12">
    <source>
        <dbReference type="ARBA" id="ARBA00023295"/>
    </source>
</evidence>
<keyword evidence="11" id="KW-0511">Multifunctional enzyme</keyword>
<evidence type="ECO:0000256" key="1">
    <source>
        <dbReference type="ARBA" id="ARBA00009409"/>
    </source>
</evidence>
<dbReference type="SUPFAM" id="SSF57716">
    <property type="entry name" value="Glucocorticoid receptor-like (DNA-binding domain)"/>
    <property type="match status" value="1"/>
</dbReference>
<feature type="domain" description="FPG-type" evidence="14">
    <location>
        <begin position="228"/>
        <end position="270"/>
    </location>
</feature>
<keyword evidence="9" id="KW-0234">DNA repair</keyword>
<comment type="caution">
    <text evidence="16">The sequence shown here is derived from an EMBL/GenBank/DDBJ whole genome shotgun (WGS) entry which is preliminary data.</text>
</comment>
<evidence type="ECO:0000256" key="11">
    <source>
        <dbReference type="ARBA" id="ARBA00023268"/>
    </source>
</evidence>
<protein>
    <recommendedName>
        <fullName evidence="2">DNA-(apurinic or apyrimidinic site) lyase</fullName>
        <ecNumber evidence="2">4.2.99.18</ecNumber>
    </recommendedName>
</protein>
<dbReference type="SUPFAM" id="SSF46946">
    <property type="entry name" value="S13-like H2TH domain"/>
    <property type="match status" value="1"/>
</dbReference>
<accession>A0ABR5IA88</accession>
<dbReference type="PANTHER" id="PTHR42697:SF1">
    <property type="entry name" value="ENDONUCLEASE 8"/>
    <property type="match status" value="1"/>
</dbReference>
<gene>
    <name evidence="16" type="ORF">ABW18_13740</name>
</gene>
<evidence type="ECO:0000256" key="4">
    <source>
        <dbReference type="ARBA" id="ARBA00022763"/>
    </source>
</evidence>
<keyword evidence="5 13" id="KW-0863">Zinc-finger</keyword>
<keyword evidence="7" id="KW-0862">Zinc</keyword>
<dbReference type="SUPFAM" id="SSF81624">
    <property type="entry name" value="N-terminal domain of MutM-like DNA repair proteins"/>
    <property type="match status" value="1"/>
</dbReference>
<dbReference type="InterPro" id="IPR044090">
    <property type="entry name" value="Nei2_N"/>
</dbReference>
<evidence type="ECO:0000256" key="2">
    <source>
        <dbReference type="ARBA" id="ARBA00012720"/>
    </source>
</evidence>
<evidence type="ECO:0000313" key="16">
    <source>
        <dbReference type="EMBL" id="KNA90615.1"/>
    </source>
</evidence>
<dbReference type="InterPro" id="IPR012319">
    <property type="entry name" value="FPG_cat"/>
</dbReference>
<dbReference type="Pfam" id="PF06831">
    <property type="entry name" value="H2TH"/>
    <property type="match status" value="1"/>
</dbReference>
<evidence type="ECO:0000313" key="17">
    <source>
        <dbReference type="Proteomes" id="UP000037247"/>
    </source>
</evidence>
<keyword evidence="6" id="KW-0378">Hydrolase</keyword>
<evidence type="ECO:0000256" key="6">
    <source>
        <dbReference type="ARBA" id="ARBA00022801"/>
    </source>
</evidence>
<dbReference type="InterPro" id="IPR035937">
    <property type="entry name" value="FPG_N"/>
</dbReference>
<evidence type="ECO:0000256" key="3">
    <source>
        <dbReference type="ARBA" id="ARBA00022723"/>
    </source>
</evidence>
<dbReference type="CDD" id="cd08971">
    <property type="entry name" value="AcNei2_N"/>
    <property type="match status" value="1"/>
</dbReference>
<comment type="similarity">
    <text evidence="1">Belongs to the FPG family.</text>
</comment>
<reference evidence="16 17" key="1">
    <citation type="submission" date="2015-05" db="EMBL/GenBank/DDBJ databases">
        <title>Draft genome sequence of the bacterium Gordonia jacobaea a new member of the Gordonia genus.</title>
        <authorList>
            <person name="Jimenez-Galisteo G."/>
            <person name="Dominguez A."/>
            <person name="Munoz E."/>
            <person name="Vinas M."/>
        </authorList>
    </citation>
    <scope>NUCLEOTIDE SEQUENCE [LARGE SCALE GENOMIC DNA]</scope>
    <source>
        <strain evidence="17">mv1</strain>
    </source>
</reference>
<evidence type="ECO:0000256" key="10">
    <source>
        <dbReference type="ARBA" id="ARBA00023239"/>
    </source>
</evidence>
<dbReference type="InterPro" id="IPR010979">
    <property type="entry name" value="Ribosomal_uS13-like_H2TH"/>
</dbReference>
<evidence type="ECO:0000256" key="7">
    <source>
        <dbReference type="ARBA" id="ARBA00022833"/>
    </source>
</evidence>
<dbReference type="Proteomes" id="UP000037247">
    <property type="component" value="Unassembled WGS sequence"/>
</dbReference>
<evidence type="ECO:0000256" key="5">
    <source>
        <dbReference type="ARBA" id="ARBA00022771"/>
    </source>
</evidence>
<dbReference type="PANTHER" id="PTHR42697">
    <property type="entry name" value="ENDONUCLEASE 8"/>
    <property type="match status" value="1"/>
</dbReference>
<keyword evidence="10" id="KW-0456">Lyase</keyword>
<evidence type="ECO:0000256" key="9">
    <source>
        <dbReference type="ARBA" id="ARBA00023204"/>
    </source>
</evidence>
<evidence type="ECO:0000256" key="13">
    <source>
        <dbReference type="PROSITE-ProRule" id="PRU00391"/>
    </source>
</evidence>
<dbReference type="SMART" id="SM01232">
    <property type="entry name" value="H2TH"/>
    <property type="match status" value="1"/>
</dbReference>
<keyword evidence="17" id="KW-1185">Reference proteome</keyword>
<keyword evidence="8" id="KW-0238">DNA-binding</keyword>
<evidence type="ECO:0000259" key="15">
    <source>
        <dbReference type="PROSITE" id="PS51068"/>
    </source>
</evidence>
<keyword evidence="12" id="KW-0326">Glycosidase</keyword>
<dbReference type="InterPro" id="IPR015886">
    <property type="entry name" value="H2TH_FPG"/>
</dbReference>
<evidence type="ECO:0000256" key="8">
    <source>
        <dbReference type="ARBA" id="ARBA00023125"/>
    </source>
</evidence>
<dbReference type="SMART" id="SM00898">
    <property type="entry name" value="Fapy_DNA_glyco"/>
    <property type="match status" value="1"/>
</dbReference>
<dbReference type="Gene3D" id="1.10.8.50">
    <property type="match status" value="1"/>
</dbReference>
<evidence type="ECO:0000259" key="14">
    <source>
        <dbReference type="PROSITE" id="PS51066"/>
    </source>
</evidence>
<dbReference type="RefSeq" id="WP_049699554.1">
    <property type="nucleotide sequence ID" value="NZ_JAQDQF010000006.1"/>
</dbReference>
<dbReference type="PROSITE" id="PS51066">
    <property type="entry name" value="ZF_FPG_2"/>
    <property type="match status" value="1"/>
</dbReference>
<feature type="domain" description="Formamidopyrimidine-DNA glycosylase catalytic" evidence="15">
    <location>
        <begin position="2"/>
        <end position="112"/>
    </location>
</feature>
<dbReference type="PROSITE" id="PS51068">
    <property type="entry name" value="FPG_CAT"/>
    <property type="match status" value="1"/>
</dbReference>
<keyword evidence="3" id="KW-0479">Metal-binding</keyword>
<proteinExistence type="inferred from homology"/>
<organism evidence="16 17">
    <name type="scientific">Gordonia jacobaea</name>
    <dbReference type="NCBI Taxonomy" id="122202"/>
    <lineage>
        <taxon>Bacteria</taxon>
        <taxon>Bacillati</taxon>
        <taxon>Actinomycetota</taxon>
        <taxon>Actinomycetes</taxon>
        <taxon>Mycobacteriales</taxon>
        <taxon>Gordoniaceae</taxon>
        <taxon>Gordonia</taxon>
    </lineage>
</organism>
<keyword evidence="4" id="KW-0227">DNA damage</keyword>
<dbReference type="EC" id="4.2.99.18" evidence="2"/>
<dbReference type="InterPro" id="IPR000214">
    <property type="entry name" value="Znf_DNA_glyclase/AP_lyase"/>
</dbReference>
<dbReference type="Gene3D" id="3.20.190.10">
    <property type="entry name" value="MutM-like, N-terminal"/>
    <property type="match status" value="1"/>
</dbReference>
<dbReference type="Pfam" id="PF01149">
    <property type="entry name" value="Fapy_DNA_glyco"/>
    <property type="match status" value="1"/>
</dbReference>
<dbReference type="EMBL" id="LDTZ01000018">
    <property type="protein sequence ID" value="KNA90615.1"/>
    <property type="molecule type" value="Genomic_DNA"/>
</dbReference>
<name>A0ABR5IA88_9ACTN</name>
<sequence>MPEGDTVYQAADRLRRAFDQTTLERTDFRIPSLATTDLRGGHVAAVRSRGKHLLIDVVPALGTATSAPDGVSIHSHLKMEGVWHVHRVGTRWRKPAFQARIVLQANGYEAVGFELGILELLPRAAADLDYLGPDLLSDDFDAARAVANIGAHPDAKIGEALLDQRLMAGVGNVYRCEACFLRGIRPDRLVADVDVPPLVDLCRRMLWANRLRTARTTTGRTGHNARTWVYGRIGQPCRRCGTLIAREFWRDRPDSTREDRVVYYCPRCQT</sequence>